<organism evidence="1 2">
    <name type="scientific">Geobacter pickeringii</name>
    <dbReference type="NCBI Taxonomy" id="345632"/>
    <lineage>
        <taxon>Bacteria</taxon>
        <taxon>Pseudomonadati</taxon>
        <taxon>Thermodesulfobacteriota</taxon>
        <taxon>Desulfuromonadia</taxon>
        <taxon>Geobacterales</taxon>
        <taxon>Geobacteraceae</taxon>
        <taxon>Geobacter</taxon>
    </lineage>
</organism>
<protein>
    <submittedName>
        <fullName evidence="1">Uncharacterized protein</fullName>
    </submittedName>
</protein>
<gene>
    <name evidence="1" type="ORF">GPICK_11510</name>
</gene>
<name>A0A0B5BAW4_9BACT</name>
<dbReference type="Proteomes" id="UP000057609">
    <property type="component" value="Chromosome"/>
</dbReference>
<sequence length="252" mass="29526">MGGDPMVRPRELSGERKMQLIDLATISKKHFHFFVEKCNQTYRSGHALAYYRDLIAMHRQSRSLETLIDNDQFLIITYRTLEEWDMNKRRAKLAPFQDFKKSVITYKEQLLKLYTYKLYDDIYDDLSTIKPISEIIFSNLNVMLSNRKIVGVSKALHFLLPDLIMPIDSKYTMMAFYGYNKYSNSTKKEFETFWDIISSTYDIAGRLKLSPHDADGVLWKQSIPKLIDNAIIGMWNSDKEEILSLCDSEPSR</sequence>
<reference evidence="1 2" key="1">
    <citation type="journal article" date="2015" name="Genome Announc.">
        <title>Complete Genome of Geobacter pickeringii G13T, a Metal-Reducing Isolate from Sedimentary Kaolin Deposits.</title>
        <authorList>
            <person name="Badalamenti J.P."/>
            <person name="Bond D.R."/>
        </authorList>
    </citation>
    <scope>NUCLEOTIDE SEQUENCE [LARGE SCALE GENOMIC DNA]</scope>
    <source>
        <strain evidence="1 2">G13</strain>
    </source>
</reference>
<keyword evidence="2" id="KW-1185">Reference proteome</keyword>
<proteinExistence type="predicted"/>
<evidence type="ECO:0000313" key="2">
    <source>
        <dbReference type="Proteomes" id="UP000057609"/>
    </source>
</evidence>
<dbReference type="HOGENOM" id="CLU_1101647_0_0_7"/>
<accession>A0A0B5BAW4</accession>
<dbReference type="AlphaFoldDB" id="A0A0B5BAW4"/>
<dbReference type="EMBL" id="CP009788">
    <property type="protein sequence ID" value="AJE03893.1"/>
    <property type="molecule type" value="Genomic_DNA"/>
</dbReference>
<evidence type="ECO:0000313" key="1">
    <source>
        <dbReference type="EMBL" id="AJE03893.1"/>
    </source>
</evidence>
<dbReference type="STRING" id="345632.GPICK_11510"/>
<dbReference type="KEGG" id="gpi:GPICK_11510"/>